<comment type="caution">
    <text evidence="8">The sequence shown here is derived from an EMBL/GenBank/DDBJ whole genome shotgun (WGS) entry which is preliminary data.</text>
</comment>
<dbReference type="PANTHER" id="PTHR10993:SF7">
    <property type="entry name" value="LIPOYLTRANSFERASE 2, MITOCHONDRIAL-RELATED"/>
    <property type="match status" value="1"/>
</dbReference>
<dbReference type="Gene3D" id="3.30.930.10">
    <property type="entry name" value="Bira Bifunctional Protein, Domain 2"/>
    <property type="match status" value="1"/>
</dbReference>
<dbReference type="InterPro" id="IPR045864">
    <property type="entry name" value="aa-tRNA-synth_II/BPL/LPL"/>
</dbReference>
<organism evidence="8 9">
    <name type="scientific">Aquamicrobium zhengzhouense</name>
    <dbReference type="NCBI Taxonomy" id="2781738"/>
    <lineage>
        <taxon>Bacteria</taxon>
        <taxon>Pseudomonadati</taxon>
        <taxon>Pseudomonadota</taxon>
        <taxon>Alphaproteobacteria</taxon>
        <taxon>Hyphomicrobiales</taxon>
        <taxon>Phyllobacteriaceae</taxon>
        <taxon>Aquamicrobium</taxon>
    </lineage>
</organism>
<comment type="catalytic activity">
    <reaction evidence="5 6">
        <text>octanoyl-[ACP] + L-lysyl-[protein] = N(6)-octanoyl-L-lysyl-[protein] + holo-[ACP] + H(+)</text>
        <dbReference type="Rhea" id="RHEA:17665"/>
        <dbReference type="Rhea" id="RHEA-COMP:9636"/>
        <dbReference type="Rhea" id="RHEA-COMP:9685"/>
        <dbReference type="Rhea" id="RHEA-COMP:9752"/>
        <dbReference type="Rhea" id="RHEA-COMP:9928"/>
        <dbReference type="ChEBI" id="CHEBI:15378"/>
        <dbReference type="ChEBI" id="CHEBI:29969"/>
        <dbReference type="ChEBI" id="CHEBI:64479"/>
        <dbReference type="ChEBI" id="CHEBI:78463"/>
        <dbReference type="ChEBI" id="CHEBI:78809"/>
        <dbReference type="EC" id="2.3.1.181"/>
    </reaction>
</comment>
<keyword evidence="2 5" id="KW-0808">Transferase</keyword>
<dbReference type="NCBIfam" id="NF010921">
    <property type="entry name" value="PRK14341.1"/>
    <property type="match status" value="1"/>
</dbReference>
<dbReference type="GO" id="GO:0016740">
    <property type="term" value="F:transferase activity"/>
    <property type="evidence" value="ECO:0007669"/>
    <property type="project" value="UniProtKB-KW"/>
</dbReference>
<reference evidence="8 9" key="1">
    <citation type="submission" date="2020-10" db="EMBL/GenBank/DDBJ databases">
        <title>Aquamicrobium zhengzhouensis sp. nov., a exopolysaccharide producing bacterium isolated from farmland soil.</title>
        <authorList>
            <person name="Wang X."/>
        </authorList>
    </citation>
    <scope>NUCLEOTIDE SEQUENCE [LARGE SCALE GENOMIC DNA]</scope>
    <source>
        <strain evidence="9">cd-1</strain>
    </source>
</reference>
<gene>
    <name evidence="5 8" type="primary">lipB</name>
    <name evidence="8" type="ORF">IOD40_02565</name>
</gene>
<dbReference type="HAMAP" id="MF_00013">
    <property type="entry name" value="LipB"/>
    <property type="match status" value="1"/>
</dbReference>
<evidence type="ECO:0000259" key="7">
    <source>
        <dbReference type="PROSITE" id="PS51733"/>
    </source>
</evidence>
<accession>A0ABS0S8B5</accession>
<feature type="active site" description="Acyl-thioester intermediate" evidence="5">
    <location>
        <position position="198"/>
    </location>
</feature>
<dbReference type="PROSITE" id="PS51733">
    <property type="entry name" value="BPL_LPL_CATALYTIC"/>
    <property type="match status" value="1"/>
</dbReference>
<evidence type="ECO:0000256" key="5">
    <source>
        <dbReference type="HAMAP-Rule" id="MF_00013"/>
    </source>
</evidence>
<dbReference type="Pfam" id="PF21948">
    <property type="entry name" value="LplA-B_cat"/>
    <property type="match status" value="1"/>
</dbReference>
<comment type="similarity">
    <text evidence="5 6">Belongs to the LipB family.</text>
</comment>
<dbReference type="NCBIfam" id="TIGR00214">
    <property type="entry name" value="lipB"/>
    <property type="match status" value="1"/>
</dbReference>
<comment type="miscellaneous">
    <text evidence="5">In the reaction, the free carboxyl group of octanoic acid is attached via an amide linkage to the epsilon-amino group of a specific lysine residue of lipoyl domains of lipoate-dependent enzymes.</text>
</comment>
<dbReference type="InterPro" id="IPR000544">
    <property type="entry name" value="Octanoyltransferase"/>
</dbReference>
<evidence type="ECO:0000256" key="4">
    <source>
        <dbReference type="ARBA" id="ARBA00024732"/>
    </source>
</evidence>
<dbReference type="PROSITE" id="PS01313">
    <property type="entry name" value="LIPB"/>
    <property type="match status" value="1"/>
</dbReference>
<dbReference type="PIRSF" id="PIRSF016262">
    <property type="entry name" value="LPLase"/>
    <property type="match status" value="1"/>
</dbReference>
<dbReference type="InterPro" id="IPR020605">
    <property type="entry name" value="Octanoyltransferase_CS"/>
</dbReference>
<comment type="subcellular location">
    <subcellularLocation>
        <location evidence="5">Cytoplasm</location>
    </subcellularLocation>
</comment>
<keyword evidence="3 5" id="KW-0012">Acyltransferase</keyword>
<dbReference type="Proteomes" id="UP000601789">
    <property type="component" value="Unassembled WGS sequence"/>
</dbReference>
<feature type="site" description="Lowers pKa of active site Cys" evidence="5">
    <location>
        <position position="164"/>
    </location>
</feature>
<name>A0ABS0S8B5_9HYPH</name>
<evidence type="ECO:0000313" key="8">
    <source>
        <dbReference type="EMBL" id="MBI1619550.1"/>
    </source>
</evidence>
<dbReference type="PANTHER" id="PTHR10993">
    <property type="entry name" value="OCTANOYLTRANSFERASE"/>
    <property type="match status" value="1"/>
</dbReference>
<feature type="binding site" evidence="5">
    <location>
        <begin position="180"/>
        <end position="182"/>
    </location>
    <ligand>
        <name>substrate</name>
    </ligand>
</feature>
<protein>
    <recommendedName>
        <fullName evidence="5 6">Octanoyltransferase</fullName>
        <ecNumber evidence="5 6">2.3.1.181</ecNumber>
    </recommendedName>
    <alternativeName>
        <fullName evidence="5">Lipoate-protein ligase B</fullName>
    </alternativeName>
    <alternativeName>
        <fullName evidence="5">Lipoyl/octanoyl transferase</fullName>
    </alternativeName>
    <alternativeName>
        <fullName evidence="5">Octanoyl-[acyl-carrier-protein]-protein N-octanoyltransferase</fullName>
    </alternativeName>
</protein>
<feature type="binding site" evidence="5">
    <location>
        <begin position="167"/>
        <end position="169"/>
    </location>
    <ligand>
        <name>substrate</name>
    </ligand>
</feature>
<dbReference type="EMBL" id="JADGMQ010000001">
    <property type="protein sequence ID" value="MBI1619550.1"/>
    <property type="molecule type" value="Genomic_DNA"/>
</dbReference>
<evidence type="ECO:0000256" key="2">
    <source>
        <dbReference type="ARBA" id="ARBA00022679"/>
    </source>
</evidence>
<dbReference type="SUPFAM" id="SSF55681">
    <property type="entry name" value="Class II aaRS and biotin synthetases"/>
    <property type="match status" value="1"/>
</dbReference>
<sequence length="240" mass="26509">MSKRSLLNTSFKPIEGSAPVEWRVEPGLTEYESALSFMESRAAAIRNDGAAEMVWLVEHPPLYTAGSSADAKDLIDPERFPVYDAGRGGEYTYHGPGQRVAYFMLDLKRRREDVRAFVAALEECIIRSLSAFNVKGERREDRVGVWVVRPDRPPLPGGEPAEDKIAAIGIRLRRWVTFHGIAVNVEPDLSHFGGIVPCGIQGYGVTSLVDLGLPITMSDYDIALKAAFEDVFGEVVPVLF</sequence>
<comment type="function">
    <text evidence="4 5 6">Catalyzes the transfer of endogenously produced octanoic acid from octanoyl-acyl-carrier-protein onto the lipoyl domains of lipoate-dependent enzymes. Lipoyl-ACP can also act as a substrate although octanoyl-ACP is likely to be the physiological substrate.</text>
</comment>
<proteinExistence type="inferred from homology"/>
<comment type="pathway">
    <text evidence="1 5 6">Protein modification; protein lipoylation via endogenous pathway; protein N(6)-(lipoyl)lysine from octanoyl-[acyl-carrier-protein]: step 1/2.</text>
</comment>
<evidence type="ECO:0000313" key="9">
    <source>
        <dbReference type="Proteomes" id="UP000601789"/>
    </source>
</evidence>
<evidence type="ECO:0000256" key="1">
    <source>
        <dbReference type="ARBA" id="ARBA00004821"/>
    </source>
</evidence>
<feature type="domain" description="BPL/LPL catalytic" evidence="7">
    <location>
        <begin position="48"/>
        <end position="236"/>
    </location>
</feature>
<evidence type="ECO:0000256" key="6">
    <source>
        <dbReference type="PIRNR" id="PIRNR016262"/>
    </source>
</evidence>
<dbReference type="CDD" id="cd16444">
    <property type="entry name" value="LipB"/>
    <property type="match status" value="1"/>
</dbReference>
<dbReference type="EC" id="2.3.1.181" evidence="5 6"/>
<feature type="binding site" evidence="5">
    <location>
        <begin position="87"/>
        <end position="94"/>
    </location>
    <ligand>
        <name>substrate</name>
    </ligand>
</feature>
<evidence type="ECO:0000256" key="3">
    <source>
        <dbReference type="ARBA" id="ARBA00023315"/>
    </source>
</evidence>
<keyword evidence="5" id="KW-0963">Cytoplasm</keyword>
<keyword evidence="9" id="KW-1185">Reference proteome</keyword>
<dbReference type="RefSeq" id="WP_198473945.1">
    <property type="nucleotide sequence ID" value="NZ_JADGMQ010000001.1"/>
</dbReference>
<dbReference type="InterPro" id="IPR004143">
    <property type="entry name" value="BPL_LPL_catalytic"/>
</dbReference>